<proteinExistence type="predicted"/>
<reference evidence="1" key="2">
    <citation type="submission" date="2008-12" db="EMBL/GenBank/DDBJ databases">
        <title>Improved gene annotation of the rice (Oryza sativa) genomes.</title>
        <authorList>
            <person name="Wang J."/>
            <person name="Li R."/>
            <person name="Fan W."/>
            <person name="Huang Q."/>
            <person name="Zhang J."/>
            <person name="Zhou Y."/>
            <person name="Hu Y."/>
            <person name="Zi S."/>
            <person name="Li J."/>
            <person name="Ni P."/>
            <person name="Zheng H."/>
            <person name="Zhang Y."/>
            <person name="Zhao M."/>
            <person name="Hao Q."/>
            <person name="McDermott J."/>
            <person name="Samudrala R."/>
            <person name="Kristiansen K."/>
            <person name="Wong G.K.-S."/>
        </authorList>
    </citation>
    <scope>NUCLEOTIDE SEQUENCE</scope>
</reference>
<accession>B9G234</accession>
<dbReference type="EMBL" id="CM000146">
    <property type="protein sequence ID" value="EEE69180.1"/>
    <property type="molecule type" value="Genomic_DNA"/>
</dbReference>
<evidence type="ECO:0000313" key="1">
    <source>
        <dbReference type="EMBL" id="EEE69180.1"/>
    </source>
</evidence>
<dbReference type="AlphaFoldDB" id="B9G234"/>
<reference evidence="1" key="1">
    <citation type="journal article" date="2005" name="PLoS Biol.">
        <title>The genomes of Oryza sativa: a history of duplications.</title>
        <authorList>
            <person name="Yu J."/>
            <person name="Wang J."/>
            <person name="Lin W."/>
            <person name="Li S."/>
            <person name="Li H."/>
            <person name="Zhou J."/>
            <person name="Ni P."/>
            <person name="Dong W."/>
            <person name="Hu S."/>
            <person name="Zeng C."/>
            <person name="Zhang J."/>
            <person name="Zhang Y."/>
            <person name="Li R."/>
            <person name="Xu Z."/>
            <person name="Li S."/>
            <person name="Li X."/>
            <person name="Zheng H."/>
            <person name="Cong L."/>
            <person name="Lin L."/>
            <person name="Yin J."/>
            <person name="Geng J."/>
            <person name="Li G."/>
            <person name="Shi J."/>
            <person name="Liu J."/>
            <person name="Lv H."/>
            <person name="Li J."/>
            <person name="Wang J."/>
            <person name="Deng Y."/>
            <person name="Ran L."/>
            <person name="Shi X."/>
            <person name="Wang X."/>
            <person name="Wu Q."/>
            <person name="Li C."/>
            <person name="Ren X."/>
            <person name="Wang J."/>
            <person name="Wang X."/>
            <person name="Li D."/>
            <person name="Liu D."/>
            <person name="Zhang X."/>
            <person name="Ji Z."/>
            <person name="Zhao W."/>
            <person name="Sun Y."/>
            <person name="Zhang Z."/>
            <person name="Bao J."/>
            <person name="Han Y."/>
            <person name="Dong L."/>
            <person name="Ji J."/>
            <person name="Chen P."/>
            <person name="Wu S."/>
            <person name="Liu J."/>
            <person name="Xiao Y."/>
            <person name="Bu D."/>
            <person name="Tan J."/>
            <person name="Yang L."/>
            <person name="Ye C."/>
            <person name="Zhang J."/>
            <person name="Xu J."/>
            <person name="Zhou Y."/>
            <person name="Yu Y."/>
            <person name="Zhang B."/>
            <person name="Zhuang S."/>
            <person name="Wei H."/>
            <person name="Liu B."/>
            <person name="Lei M."/>
            <person name="Yu H."/>
            <person name="Li Y."/>
            <person name="Xu H."/>
            <person name="Wei S."/>
            <person name="He X."/>
            <person name="Fang L."/>
            <person name="Zhang Z."/>
            <person name="Zhang Y."/>
            <person name="Huang X."/>
            <person name="Su Z."/>
            <person name="Tong W."/>
            <person name="Li J."/>
            <person name="Tong Z."/>
            <person name="Li S."/>
            <person name="Ye J."/>
            <person name="Wang L."/>
            <person name="Fang L."/>
            <person name="Lei T."/>
            <person name="Chen C."/>
            <person name="Chen H."/>
            <person name="Xu Z."/>
            <person name="Li H."/>
            <person name="Huang H."/>
            <person name="Zhang F."/>
            <person name="Xu H."/>
            <person name="Li N."/>
            <person name="Zhao C."/>
            <person name="Li S."/>
            <person name="Dong L."/>
            <person name="Huang Y."/>
            <person name="Li L."/>
            <person name="Xi Y."/>
            <person name="Qi Q."/>
            <person name="Li W."/>
            <person name="Zhang B."/>
            <person name="Hu W."/>
            <person name="Zhang Y."/>
            <person name="Tian X."/>
            <person name="Jiao Y."/>
            <person name="Liang X."/>
            <person name="Jin J."/>
            <person name="Gao L."/>
            <person name="Zheng W."/>
            <person name="Hao B."/>
            <person name="Liu S."/>
            <person name="Wang W."/>
            <person name="Yuan L."/>
            <person name="Cao M."/>
            <person name="McDermott J."/>
            <person name="Samudrala R."/>
            <person name="Wang J."/>
            <person name="Wong G.K."/>
            <person name="Yang H."/>
        </authorList>
    </citation>
    <scope>NUCLEOTIDE SEQUENCE [LARGE SCALE GENOMIC DNA]</scope>
</reference>
<name>B9G234_ORYSJ</name>
<protein>
    <submittedName>
        <fullName evidence="1">Uncharacterized protein</fullName>
    </submittedName>
</protein>
<dbReference type="Proteomes" id="UP000007752">
    <property type="component" value="Chromosome 9"/>
</dbReference>
<gene>
    <name evidence="1" type="ORF">OsJ_28357</name>
</gene>
<organism evidence="1">
    <name type="scientific">Oryza sativa subsp. japonica</name>
    <name type="common">Rice</name>
    <dbReference type="NCBI Taxonomy" id="39947"/>
    <lineage>
        <taxon>Eukaryota</taxon>
        <taxon>Viridiplantae</taxon>
        <taxon>Streptophyta</taxon>
        <taxon>Embryophyta</taxon>
        <taxon>Tracheophyta</taxon>
        <taxon>Spermatophyta</taxon>
        <taxon>Magnoliopsida</taxon>
        <taxon>Liliopsida</taxon>
        <taxon>Poales</taxon>
        <taxon>Poaceae</taxon>
        <taxon>BOP clade</taxon>
        <taxon>Oryzoideae</taxon>
        <taxon>Oryzeae</taxon>
        <taxon>Oryzinae</taxon>
        <taxon>Oryza</taxon>
        <taxon>Oryza sativa</taxon>
    </lineage>
</organism>
<sequence>MVKIWRDPWLPRNYSRRPISQKNNCRLKWVSDLITENGTWDMGKIYQYFFPIDADVICRIYISSHEEADFVGSHQDKHGGFSIRTAYGLAWELRNAVASSRSSSTARERAWNDRLELVPKEEHAAFLMILWRNWYVRNEIVYGKQPPPIEASKRFLQSYLWTLLEIRRHPQANLAKRKHVLSLSVWNADSQINSLQLGDVRKGSLLQRLFDGDDEFRNSRLKLNTR</sequence>